<comment type="subcellular location">
    <subcellularLocation>
        <location evidence="4">Peroxisome membrane</location>
    </subcellularLocation>
</comment>
<dbReference type="OrthoDB" id="411017at2759"/>
<dbReference type="GeneID" id="37030342"/>
<gene>
    <name evidence="5" type="ORF">BDZ90DRAFT_262688</name>
</gene>
<dbReference type="GO" id="GO:0005778">
    <property type="term" value="C:peroxisomal membrane"/>
    <property type="evidence" value="ECO:0007669"/>
    <property type="project" value="UniProtKB-SubCell"/>
</dbReference>
<keyword evidence="2" id="KW-0472">Membrane</keyword>
<keyword evidence="3" id="KW-0576">Peroxisome</keyword>
<dbReference type="AlphaFoldDB" id="A0A316UMU4"/>
<dbReference type="GO" id="GO:0016559">
    <property type="term" value="P:peroxisome fission"/>
    <property type="evidence" value="ECO:0007669"/>
    <property type="project" value="InterPro"/>
</dbReference>
<sequence length="248" mass="27448">MSLALQQVVLHPSLTATLKLTSTTVGRDKLYRTVQYFARFLAWHQYRSGASKETVDRLTALKSSLALSRKLMRVGKWLEHLQAFVKALAIKDPVVCGLSLSRQLSYALYLFHDTLQWVHGSKAYQFAPATYSKIAKRAAQFWALGLISSLLAGAYKTHVLRQRQALASRPRASAEKEAERKVELQQIAKEKGAVRYQVVQDALDLANPGSSIGLFNFDDGFIGLAGTVTSLMGVYSQWQAVNGTGAKK</sequence>
<dbReference type="PANTHER" id="PTHR12652:SF50">
    <property type="entry name" value="PEROXIN 11"/>
    <property type="match status" value="1"/>
</dbReference>
<protein>
    <submittedName>
        <fullName evidence="5">Peroxisomal biogenesis factor 11</fullName>
    </submittedName>
</protein>
<name>A0A316UMU4_9BASI</name>
<accession>A0A316UMU4</accession>
<dbReference type="EMBL" id="KZ819677">
    <property type="protein sequence ID" value="PWN25243.1"/>
    <property type="molecule type" value="Genomic_DNA"/>
</dbReference>
<dbReference type="STRING" id="1569628.A0A316UMU4"/>
<evidence type="ECO:0000313" key="5">
    <source>
        <dbReference type="EMBL" id="PWN25243.1"/>
    </source>
</evidence>
<dbReference type="Proteomes" id="UP000245884">
    <property type="component" value="Unassembled WGS sequence"/>
</dbReference>
<evidence type="ECO:0000256" key="2">
    <source>
        <dbReference type="ARBA" id="ARBA00023136"/>
    </source>
</evidence>
<evidence type="ECO:0000313" key="6">
    <source>
        <dbReference type="Proteomes" id="UP000245884"/>
    </source>
</evidence>
<keyword evidence="1" id="KW-0962">Peroxisome biogenesis</keyword>
<dbReference type="InterPro" id="IPR008733">
    <property type="entry name" value="PEX11"/>
</dbReference>
<dbReference type="Pfam" id="PF05648">
    <property type="entry name" value="PEX11"/>
    <property type="match status" value="1"/>
</dbReference>
<keyword evidence="6" id="KW-1185">Reference proteome</keyword>
<dbReference type="PANTHER" id="PTHR12652">
    <property type="entry name" value="PEROXISOMAL BIOGENESIS FACTOR 11"/>
    <property type="match status" value="1"/>
</dbReference>
<reference evidence="5 6" key="1">
    <citation type="journal article" date="2018" name="Mol. Biol. Evol.">
        <title>Broad Genomic Sampling Reveals a Smut Pathogenic Ancestry of the Fungal Clade Ustilaginomycotina.</title>
        <authorList>
            <person name="Kijpornyongpan T."/>
            <person name="Mondo S.J."/>
            <person name="Barry K."/>
            <person name="Sandor L."/>
            <person name="Lee J."/>
            <person name="Lipzen A."/>
            <person name="Pangilinan J."/>
            <person name="LaButti K."/>
            <person name="Hainaut M."/>
            <person name="Henrissat B."/>
            <person name="Grigoriev I.V."/>
            <person name="Spatafora J.W."/>
            <person name="Aime M.C."/>
        </authorList>
    </citation>
    <scope>NUCLEOTIDE SEQUENCE [LARGE SCALE GENOMIC DNA]</scope>
    <source>
        <strain evidence="5 6">MCA 5214</strain>
    </source>
</reference>
<evidence type="ECO:0000256" key="4">
    <source>
        <dbReference type="ARBA" id="ARBA00046271"/>
    </source>
</evidence>
<evidence type="ECO:0000256" key="3">
    <source>
        <dbReference type="ARBA" id="ARBA00023140"/>
    </source>
</evidence>
<proteinExistence type="predicted"/>
<dbReference type="RefSeq" id="XP_025359855.1">
    <property type="nucleotide sequence ID" value="XM_025508519.1"/>
</dbReference>
<evidence type="ECO:0000256" key="1">
    <source>
        <dbReference type="ARBA" id="ARBA00022593"/>
    </source>
</evidence>
<organism evidence="5 6">
    <name type="scientific">Jaminaea rosea</name>
    <dbReference type="NCBI Taxonomy" id="1569628"/>
    <lineage>
        <taxon>Eukaryota</taxon>
        <taxon>Fungi</taxon>
        <taxon>Dikarya</taxon>
        <taxon>Basidiomycota</taxon>
        <taxon>Ustilaginomycotina</taxon>
        <taxon>Exobasidiomycetes</taxon>
        <taxon>Microstromatales</taxon>
        <taxon>Microstromatales incertae sedis</taxon>
        <taxon>Jaminaea</taxon>
    </lineage>
</organism>